<proteinExistence type="predicted"/>
<name>A0A0K1QA88_9BACT</name>
<reference evidence="1 2" key="1">
    <citation type="submission" date="2015-08" db="EMBL/GenBank/DDBJ databases">
        <authorList>
            <person name="Babu N.S."/>
            <person name="Beckwith C.J."/>
            <person name="Beseler K.G."/>
            <person name="Brison A."/>
            <person name="Carone J.V."/>
            <person name="Caskin T.P."/>
            <person name="Diamond M."/>
            <person name="Durham M.E."/>
            <person name="Foxe J.M."/>
            <person name="Go M."/>
            <person name="Henderson B.A."/>
            <person name="Jones I.B."/>
            <person name="McGettigan J.A."/>
            <person name="Micheletti S.J."/>
            <person name="Nasrallah M.E."/>
            <person name="Ortiz D."/>
            <person name="Piller C.R."/>
            <person name="Privatt S.R."/>
            <person name="Schneider S.L."/>
            <person name="Sharp S."/>
            <person name="Smith T.C."/>
            <person name="Stanton J.D."/>
            <person name="Ullery H.E."/>
            <person name="Wilson R.J."/>
            <person name="Serrano M.G."/>
            <person name="Buck G."/>
            <person name="Lee V."/>
            <person name="Wang Y."/>
            <person name="Carvalho R."/>
            <person name="Voegtly L."/>
            <person name="Shi R."/>
            <person name="Duckworth R."/>
            <person name="Johnson A."/>
            <person name="Loviza R."/>
            <person name="Walstead R."/>
            <person name="Shah Z."/>
            <person name="Kiflezghi M."/>
            <person name="Wade K."/>
            <person name="Ball S.L."/>
            <person name="Bradley K.W."/>
            <person name="Asai D.J."/>
            <person name="Bowman C.A."/>
            <person name="Russell D.A."/>
            <person name="Pope W.H."/>
            <person name="Jacobs-Sera D."/>
            <person name="Hendrix R.W."/>
            <person name="Hatfull G.F."/>
        </authorList>
    </citation>
    <scope>NUCLEOTIDE SEQUENCE [LARGE SCALE GENOMIC DNA]</scope>
    <source>
        <strain evidence="1 2">DSM 27648</strain>
    </source>
</reference>
<dbReference type="KEGG" id="llu:AKJ09_08983"/>
<dbReference type="EMBL" id="CP012333">
    <property type="protein sequence ID" value="AKV02320.1"/>
    <property type="molecule type" value="Genomic_DNA"/>
</dbReference>
<evidence type="ECO:0000313" key="1">
    <source>
        <dbReference type="EMBL" id="AKV02320.1"/>
    </source>
</evidence>
<dbReference type="AlphaFoldDB" id="A0A0K1QA88"/>
<keyword evidence="2" id="KW-1185">Reference proteome</keyword>
<sequence>MMKQLSLPTGEPPRSRHVRLDRGVPLVIGEARDALQQDHCGCGKHSDCVVLREGRHTSTSLDYDGLVIRIQVPGRPETLCRPCFEREAAVRGVS</sequence>
<accession>A0A0K1QA88</accession>
<gene>
    <name evidence="1" type="ORF">AKJ09_08983</name>
</gene>
<dbReference type="STRING" id="1391654.AKJ09_08983"/>
<evidence type="ECO:0000313" key="2">
    <source>
        <dbReference type="Proteomes" id="UP000064967"/>
    </source>
</evidence>
<dbReference type="Proteomes" id="UP000064967">
    <property type="component" value="Chromosome"/>
</dbReference>
<protein>
    <submittedName>
        <fullName evidence="1">Uncharacterized protein</fullName>
    </submittedName>
</protein>
<organism evidence="1 2">
    <name type="scientific">Labilithrix luteola</name>
    <dbReference type="NCBI Taxonomy" id="1391654"/>
    <lineage>
        <taxon>Bacteria</taxon>
        <taxon>Pseudomonadati</taxon>
        <taxon>Myxococcota</taxon>
        <taxon>Polyangia</taxon>
        <taxon>Polyangiales</taxon>
        <taxon>Labilitrichaceae</taxon>
        <taxon>Labilithrix</taxon>
    </lineage>
</organism>